<comment type="caution">
    <text evidence="1">The sequence shown here is derived from an EMBL/GenBank/DDBJ whole genome shotgun (WGS) entry which is preliminary data.</text>
</comment>
<accession>A0AAV9I140</accession>
<protein>
    <submittedName>
        <fullName evidence="1">Uncharacterized protein</fullName>
    </submittedName>
</protein>
<keyword evidence="2" id="KW-1185">Reference proteome</keyword>
<evidence type="ECO:0000313" key="2">
    <source>
        <dbReference type="Proteomes" id="UP001321749"/>
    </source>
</evidence>
<reference evidence="1" key="2">
    <citation type="submission" date="2023-06" db="EMBL/GenBank/DDBJ databases">
        <authorList>
            <consortium name="Lawrence Berkeley National Laboratory"/>
            <person name="Mondo S.J."/>
            <person name="Hensen N."/>
            <person name="Bonometti L."/>
            <person name="Westerberg I."/>
            <person name="Brannstrom I.O."/>
            <person name="Guillou S."/>
            <person name="Cros-Aarteil S."/>
            <person name="Calhoun S."/>
            <person name="Haridas S."/>
            <person name="Kuo A."/>
            <person name="Pangilinan J."/>
            <person name="Riley R."/>
            <person name="Labutti K."/>
            <person name="Andreopoulos B."/>
            <person name="Lipzen A."/>
            <person name="Chen C."/>
            <person name="Yanf M."/>
            <person name="Daum C."/>
            <person name="Ng V."/>
            <person name="Clum A."/>
            <person name="Steindorff A."/>
            <person name="Ohm R."/>
            <person name="Martin F."/>
            <person name="Silar P."/>
            <person name="Natvig D."/>
            <person name="Lalanne C."/>
            <person name="Gautier V."/>
            <person name="Ament-Velasquez S.L."/>
            <person name="Kruys A."/>
            <person name="Hutchinson M.I."/>
            <person name="Powell A.J."/>
            <person name="Barry K."/>
            <person name="Miller A.N."/>
            <person name="Grigoriev I.V."/>
            <person name="Debuchy R."/>
            <person name="Gladieux P."/>
            <person name="Thoren M.H."/>
            <person name="Johannesson H."/>
        </authorList>
    </citation>
    <scope>NUCLEOTIDE SEQUENCE</scope>
    <source>
        <strain evidence="1">PSN324</strain>
    </source>
</reference>
<reference evidence="1" key="1">
    <citation type="journal article" date="2023" name="Mol. Phylogenet. Evol.">
        <title>Genome-scale phylogeny and comparative genomics of the fungal order Sordariales.</title>
        <authorList>
            <person name="Hensen N."/>
            <person name="Bonometti L."/>
            <person name="Westerberg I."/>
            <person name="Brannstrom I.O."/>
            <person name="Guillou S."/>
            <person name="Cros-Aarteil S."/>
            <person name="Calhoun S."/>
            <person name="Haridas S."/>
            <person name="Kuo A."/>
            <person name="Mondo S."/>
            <person name="Pangilinan J."/>
            <person name="Riley R."/>
            <person name="LaButti K."/>
            <person name="Andreopoulos B."/>
            <person name="Lipzen A."/>
            <person name="Chen C."/>
            <person name="Yan M."/>
            <person name="Daum C."/>
            <person name="Ng V."/>
            <person name="Clum A."/>
            <person name="Steindorff A."/>
            <person name="Ohm R.A."/>
            <person name="Martin F."/>
            <person name="Silar P."/>
            <person name="Natvig D.O."/>
            <person name="Lalanne C."/>
            <person name="Gautier V."/>
            <person name="Ament-Velasquez S.L."/>
            <person name="Kruys A."/>
            <person name="Hutchinson M.I."/>
            <person name="Powell A.J."/>
            <person name="Barry K."/>
            <person name="Miller A.N."/>
            <person name="Grigoriev I.V."/>
            <person name="Debuchy R."/>
            <person name="Gladieux P."/>
            <person name="Hiltunen Thoren M."/>
            <person name="Johannesson H."/>
        </authorList>
    </citation>
    <scope>NUCLEOTIDE SEQUENCE</scope>
    <source>
        <strain evidence="1">PSN324</strain>
    </source>
</reference>
<gene>
    <name evidence="1" type="ORF">QBC42DRAFT_293421</name>
</gene>
<dbReference type="AlphaFoldDB" id="A0AAV9I140"/>
<organism evidence="1 2">
    <name type="scientific">Cladorrhinum samala</name>
    <dbReference type="NCBI Taxonomy" id="585594"/>
    <lineage>
        <taxon>Eukaryota</taxon>
        <taxon>Fungi</taxon>
        <taxon>Dikarya</taxon>
        <taxon>Ascomycota</taxon>
        <taxon>Pezizomycotina</taxon>
        <taxon>Sordariomycetes</taxon>
        <taxon>Sordariomycetidae</taxon>
        <taxon>Sordariales</taxon>
        <taxon>Podosporaceae</taxon>
        <taxon>Cladorrhinum</taxon>
    </lineage>
</organism>
<sequence length="72" mass="7890">MPALNATKPTVEAPMRLEPVGARSSTDIVTQQPRSEPLPDLQKDAEMNLRGGRFNMGFNCCRGMFTCNKGCC</sequence>
<dbReference type="EMBL" id="MU864932">
    <property type="protein sequence ID" value="KAK4466328.1"/>
    <property type="molecule type" value="Genomic_DNA"/>
</dbReference>
<name>A0AAV9I140_9PEZI</name>
<dbReference type="Proteomes" id="UP001321749">
    <property type="component" value="Unassembled WGS sequence"/>
</dbReference>
<evidence type="ECO:0000313" key="1">
    <source>
        <dbReference type="EMBL" id="KAK4466328.1"/>
    </source>
</evidence>
<proteinExistence type="predicted"/>